<dbReference type="SUPFAM" id="SSF51735">
    <property type="entry name" value="NAD(P)-binding Rossmann-fold domains"/>
    <property type="match status" value="1"/>
</dbReference>
<dbReference type="InterPro" id="IPR046346">
    <property type="entry name" value="Aminoacid_DH-like_N_sf"/>
</dbReference>
<dbReference type="PANTHER" id="PTHR43403:SF1">
    <property type="entry name" value="NAD-SPECIFIC GLUTAMATE DEHYDROGENASE"/>
    <property type="match status" value="1"/>
</dbReference>
<dbReference type="EMBL" id="JZEY01000054">
    <property type="protein sequence ID" value="KKB09092.1"/>
    <property type="molecule type" value="Genomic_DNA"/>
</dbReference>
<dbReference type="Pfam" id="PF05088">
    <property type="entry name" value="Bac_GDH_CD"/>
    <property type="match status" value="1"/>
</dbReference>
<feature type="domain" description="NAD-glutamate dehydrogenase ACT3" evidence="6">
    <location>
        <begin position="518"/>
        <end position="579"/>
    </location>
</feature>
<dbReference type="InterPro" id="IPR049062">
    <property type="entry name" value="NAD_Glu_DH_ACT2"/>
</dbReference>
<evidence type="ECO:0000259" key="5">
    <source>
        <dbReference type="Pfam" id="PF21076"/>
    </source>
</evidence>
<accession>A0A0F5FLM3</accession>
<feature type="domain" description="NAD-glutamate dehydrogenase catalytic" evidence="2">
    <location>
        <begin position="685"/>
        <end position="1179"/>
    </location>
</feature>
<dbReference type="PIRSF" id="PIRSF036761">
    <property type="entry name" value="GDH_Mll4104"/>
    <property type="match status" value="1"/>
</dbReference>
<dbReference type="SUPFAM" id="SSF53223">
    <property type="entry name" value="Aminoacid dehydrogenase-like, N-terminal domain"/>
    <property type="match status" value="1"/>
</dbReference>
<dbReference type="Pfam" id="PF21077">
    <property type="entry name" value="GDH_ACT3"/>
    <property type="match status" value="1"/>
</dbReference>
<evidence type="ECO:0000313" key="8">
    <source>
        <dbReference type="Proteomes" id="UP000033649"/>
    </source>
</evidence>
<protein>
    <submittedName>
        <fullName evidence="7">NAD-glutamate dehydrogenase</fullName>
    </submittedName>
</protein>
<sequence>MAEILDQRFAHEVARAAEGKASLERFLKAAIAAIDPDDLVRQAPQTLVSALCRSHERLLEGPLDQTRIYASPAQAPGEALVLDIICPDMPFIVDSALAALRSMGGAIRLFAHPVLHVSGGEVRHEDGAAISVLHIHSDPVGDIAALEAELQATLTAVAQATQDWQPMLERVGRAMEGLQTLPARSGGEALAFLEWLLAHNFTFLGLRDYVLENGALSPVAGSGLGILRDDSVRVLRSGPDFVESTPQLVAFTEGNEPLLVTKANMRARVHRRTHMDYVGIKLFSADGIAKGELRVVGLYTAQAQAAPHTDVPIIRRKIAEVMRGSGVDPLGHAGRTLLGALDAYPRDELFQIGTPQLAEFAEAIAGLYDRPRVRVLPRIDRFDNFVSILVYVPRERYDGAVRARITRYLADAYDGRVSAFYPNFPEGELVRLHVIIGRNGGPTPQPERRVLEADVEALTRDFSDMLVAAAPEPGAISDWRAAFSPAYQSRNSVAEALRDIDVFRELSAGEVGLRLGLPRDAGGGVSLKVYHHGSAIPLSDRVPVLEDFGFRVIDEQTYTVVPRDGAERYLHDMVLDLNGLSQDEVLSRAASIEAGLLAVWQSRAETDQLNSLVTIAGLDWHQASFLRALSRYLRQVGISYSQRYVARVLVTQNAAAKALVALFDALHDPALADIPERAEAARAAIAAELERITSLDEDTIVRRFQNLIEAALRTNAFQRDADGERRPALAIKFDSARIEGMAEPRPYREISVYAPRVEGIHLRFGAIARGGIRWSDRPEDFRTEVLGLVKAQQVKNAVIVPVGAKGGFVPKRLSAGMPRDAFMEEGTESYKIFIGALLDVTDNLVEGIVVPPAQVVRRDGDDPYLVVAADKGTARFSDIANAIATGRGFWLGDAFASGGSAGYDHKQMGITARGGWEAVKRHFREMDRHIQREPVSVVGVGDMSGDVFGNGMLLSEQIRLVAAFDHRDIFIDPEPDAAKSFTERQRLFALPRSSWQDYDRSLISRGGGVFSRAAKSVSLSPEMRAALQLDKEVATPNEIMRAILAAPVDLLWFGGIGTYIRAAEEEDSAVGDRANDAIRIRAGDVRAKVIGEGANLGVTQKGRIAFALQGGRINSDAIDNSAGVNSSDLEVNIKIALSPLVLSGALGEEERNAFLAGMTPEVAALCLRNNYLQTLALSLAERAGLAELPDHRALIEALEDRGLLDRKVEFLPSNAVLEARAAEGKALTRPELAVILAYAKLTVFDDLLAGTAIDDPYLGGELFRYFPETLHETYPDAVEQHRLRREIIATVLANAMINSGGPAYVSELTAATSASAGEVALAYAAVRDAYGLAPMLDGLDALDGKVPGAAQLALYGQVEALLRQETLWFLRNTAIREGLGELVARHRSGVEQLRLADDLLPIEQKAELQARIDDLERMGLSRALAERIGELPFIGHSSDIVLVAERAATSVEAAARAYFGIAGLFDLFRVIEGGRSIVLSDRFDRMALDRAMANVMRALRDLAADALAAGSVDAFVAQRDIEVSRTVASVRDLTEGGLSLSRLNVAAGLLSDLARET</sequence>
<dbReference type="InterPro" id="IPR036291">
    <property type="entry name" value="NAD(P)-bd_dom_sf"/>
</dbReference>
<dbReference type="PATRIC" id="fig|429727.3.peg.732"/>
<dbReference type="Pfam" id="PF21078">
    <property type="entry name" value="GDH_HM3"/>
    <property type="match status" value="1"/>
</dbReference>
<dbReference type="OrthoDB" id="9758052at2"/>
<dbReference type="InterPro" id="IPR048381">
    <property type="entry name" value="GDH_C"/>
</dbReference>
<reference evidence="7 8" key="1">
    <citation type="submission" date="2015-03" db="EMBL/GenBank/DDBJ databases">
        <authorList>
            <person name="Hassan Y."/>
            <person name="Lepp D."/>
            <person name="Li X.-Z."/>
            <person name="Zhou T."/>
        </authorList>
    </citation>
    <scope>NUCLEOTIDE SEQUENCE [LARGE SCALE GENOMIC DNA]</scope>
    <source>
        <strain evidence="7 8">IPL18</strain>
    </source>
</reference>
<proteinExistence type="predicted"/>
<evidence type="ECO:0000259" key="6">
    <source>
        <dbReference type="Pfam" id="PF21077"/>
    </source>
</evidence>
<dbReference type="InterPro" id="IPR049056">
    <property type="entry name" value="NAD_Glu_DH_HM3"/>
</dbReference>
<dbReference type="Proteomes" id="UP000033649">
    <property type="component" value="Unassembled WGS sequence"/>
</dbReference>
<dbReference type="RefSeq" id="WP_046103782.1">
    <property type="nucleotide sequence ID" value="NZ_JZEY01000054.1"/>
</dbReference>
<dbReference type="Gene3D" id="3.40.50.720">
    <property type="entry name" value="NAD(P)-binding Rossmann-like Domain"/>
    <property type="match status" value="1"/>
</dbReference>
<evidence type="ECO:0000256" key="1">
    <source>
        <dbReference type="ARBA" id="ARBA00023002"/>
    </source>
</evidence>
<evidence type="ECO:0000259" key="4">
    <source>
        <dbReference type="Pfam" id="PF21075"/>
    </source>
</evidence>
<dbReference type="GO" id="GO:0006538">
    <property type="term" value="P:L-glutamate catabolic process"/>
    <property type="evidence" value="ECO:0007669"/>
    <property type="project" value="InterPro"/>
</dbReference>
<name>A0A0F5FLM3_9HYPH</name>
<dbReference type="InterPro" id="IPR049064">
    <property type="entry name" value="NAD_Glu_DH_ACT3"/>
</dbReference>
<dbReference type="InterPro" id="IPR028971">
    <property type="entry name" value="NAD-GDH_cat"/>
</dbReference>
<comment type="caution">
    <text evidence="7">The sequence shown here is derived from an EMBL/GenBank/DDBJ whole genome shotgun (WGS) entry which is preliminary data.</text>
</comment>
<dbReference type="InterPro" id="IPR024727">
    <property type="entry name" value="NAD_Glu_DH_N_ACT1"/>
</dbReference>
<dbReference type="GO" id="GO:0004352">
    <property type="term" value="F:glutamate dehydrogenase (NAD+) activity"/>
    <property type="evidence" value="ECO:0007669"/>
    <property type="project" value="InterPro"/>
</dbReference>
<organism evidence="7 8">
    <name type="scientific">Devosia chinhatensis</name>
    <dbReference type="NCBI Taxonomy" id="429727"/>
    <lineage>
        <taxon>Bacteria</taxon>
        <taxon>Pseudomonadati</taxon>
        <taxon>Pseudomonadota</taxon>
        <taxon>Alphaproteobacteria</taxon>
        <taxon>Hyphomicrobiales</taxon>
        <taxon>Devosiaceae</taxon>
        <taxon>Devosia</taxon>
    </lineage>
</organism>
<dbReference type="Pfam" id="PF21075">
    <property type="entry name" value="GDH_ACT1"/>
    <property type="match status" value="1"/>
</dbReference>
<dbReference type="GO" id="GO:0004069">
    <property type="term" value="F:L-aspartate:2-oxoglutarate aminotransferase activity"/>
    <property type="evidence" value="ECO:0007669"/>
    <property type="project" value="InterPro"/>
</dbReference>
<feature type="domain" description="NAD-glutamate dehydrogenase N-terminal ACT1" evidence="4">
    <location>
        <begin position="26"/>
        <end position="131"/>
    </location>
</feature>
<gene>
    <name evidence="7" type="ORF">VE26_03520</name>
</gene>
<evidence type="ECO:0000313" key="7">
    <source>
        <dbReference type="EMBL" id="KKB09092.1"/>
    </source>
</evidence>
<keyword evidence="1" id="KW-0560">Oxidoreductase</keyword>
<feature type="domain" description="NAD-glutamate dehydrogenase ACT2" evidence="5">
    <location>
        <begin position="374"/>
        <end position="461"/>
    </location>
</feature>
<dbReference type="PANTHER" id="PTHR43403">
    <property type="entry name" value="NAD-SPECIFIC GLUTAMATE DEHYDROGENASE"/>
    <property type="match status" value="1"/>
</dbReference>
<feature type="domain" description="NAD-specific glutamate dehydrogenase C-terminal" evidence="3">
    <location>
        <begin position="1224"/>
        <end position="1551"/>
    </location>
</feature>
<evidence type="ECO:0000259" key="3">
    <source>
        <dbReference type="Pfam" id="PF21074"/>
    </source>
</evidence>
<dbReference type="InterPro" id="IPR007780">
    <property type="entry name" value="NAD_Glu_DH_bac"/>
</dbReference>
<dbReference type="Pfam" id="PF21074">
    <property type="entry name" value="GDH_C"/>
    <property type="match status" value="1"/>
</dbReference>
<dbReference type="STRING" id="429727.VE26_03520"/>
<dbReference type="Pfam" id="PF21076">
    <property type="entry name" value="GDH_ACT2"/>
    <property type="match status" value="1"/>
</dbReference>
<dbReference type="Pfam" id="PF21073">
    <property type="entry name" value="GDH_HM1"/>
    <property type="match status" value="1"/>
</dbReference>
<keyword evidence="8" id="KW-1185">Reference proteome</keyword>
<evidence type="ECO:0000259" key="2">
    <source>
        <dbReference type="Pfam" id="PF05088"/>
    </source>
</evidence>
<dbReference type="InterPro" id="IPR049059">
    <property type="entry name" value="NAD_Glu_DH_HM1"/>
</dbReference>